<proteinExistence type="predicted"/>
<accession>Q7U3A2</accession>
<gene>
    <name evidence="1" type="ordered locus">PMT_0879</name>
</gene>
<organism evidence="1 2">
    <name type="scientific">Prochlorococcus marinus (strain MIT 9313)</name>
    <dbReference type="NCBI Taxonomy" id="74547"/>
    <lineage>
        <taxon>Bacteria</taxon>
        <taxon>Bacillati</taxon>
        <taxon>Cyanobacteriota</taxon>
        <taxon>Cyanophyceae</taxon>
        <taxon>Synechococcales</taxon>
        <taxon>Prochlorococcaceae</taxon>
        <taxon>Prochlorococcus</taxon>
    </lineage>
</organism>
<dbReference type="Proteomes" id="UP000001423">
    <property type="component" value="Chromosome"/>
</dbReference>
<dbReference type="AlphaFoldDB" id="Q7U3A2"/>
<dbReference type="KEGG" id="pmt:PMT_0879"/>
<dbReference type="HOGENOM" id="CLU_2207713_0_0_3"/>
<protein>
    <submittedName>
        <fullName evidence="1">Possible 'chromo' (CHRromatin Organization MOd)</fullName>
    </submittedName>
</protein>
<evidence type="ECO:0000313" key="2">
    <source>
        <dbReference type="Proteomes" id="UP000001423"/>
    </source>
</evidence>
<dbReference type="EMBL" id="BX548175">
    <property type="protein sequence ID" value="CAE21054.1"/>
    <property type="molecule type" value="Genomic_DNA"/>
</dbReference>
<evidence type="ECO:0000313" key="1">
    <source>
        <dbReference type="EMBL" id="CAE21054.1"/>
    </source>
</evidence>
<sequence>MLMMIPMTKLMSTSSAKNLMRENVLTFQLKAQNRLTTEIFVLEKINKNLRSQLPSVTFDRWQVTTKEVCAKAYAPYKQGSIYLQMIIRCDDSLNLALRQALKGLEEN</sequence>
<keyword evidence="2" id="KW-1185">Reference proteome</keyword>
<reference evidence="1 2" key="1">
    <citation type="journal article" date="2003" name="Nature">
        <title>Genome divergence in two Prochlorococcus ecotypes reflects oceanic niche differentiation.</title>
        <authorList>
            <person name="Rocap G."/>
            <person name="Larimer F.W."/>
            <person name="Lamerdin J.E."/>
            <person name="Malfatti S."/>
            <person name="Chain P."/>
            <person name="Ahlgren N.A."/>
            <person name="Arellano A."/>
            <person name="Coleman M."/>
            <person name="Hauser L."/>
            <person name="Hess W.R."/>
            <person name="Johnson Z.I."/>
            <person name="Land M.L."/>
            <person name="Lindell D."/>
            <person name="Post A.F."/>
            <person name="Regala W."/>
            <person name="Shah M."/>
            <person name="Shaw S.L."/>
            <person name="Steglich C."/>
            <person name="Sullivan M.B."/>
            <person name="Ting C.S."/>
            <person name="Tolonen A."/>
            <person name="Webb E.A."/>
            <person name="Zinser E.R."/>
            <person name="Chisholm S.W."/>
        </authorList>
    </citation>
    <scope>NUCLEOTIDE SEQUENCE [LARGE SCALE GENOMIC DNA]</scope>
    <source>
        <strain evidence="2">MIT 9313</strain>
    </source>
</reference>
<name>Q7U3A2_PROMM</name>